<reference evidence="1 2" key="1">
    <citation type="journal article" date="2017" name="Genome Announc.">
        <title>Genome sequence of the saprophytic ascomycete Epicoccum nigrum ICMP 19927 strain isolated from New Zealand.</title>
        <authorList>
            <person name="Fokin M."/>
            <person name="Fleetwood D."/>
            <person name="Weir B.S."/>
            <person name="Villas-Boas S.G."/>
        </authorList>
    </citation>
    <scope>NUCLEOTIDE SEQUENCE [LARGE SCALE GENOMIC DNA]</scope>
    <source>
        <strain evidence="1 2">ICMP 19927</strain>
    </source>
</reference>
<accession>A0A1Y2LKE0</accession>
<protein>
    <submittedName>
        <fullName evidence="1">Uncharacterized protein</fullName>
    </submittedName>
</protein>
<dbReference type="Proteomes" id="UP000193240">
    <property type="component" value="Unassembled WGS sequence"/>
</dbReference>
<evidence type="ECO:0000313" key="2">
    <source>
        <dbReference type="Proteomes" id="UP000193240"/>
    </source>
</evidence>
<dbReference type="EMBL" id="KZ107860">
    <property type="protein sequence ID" value="OSS43992.1"/>
    <property type="molecule type" value="Genomic_DNA"/>
</dbReference>
<organism evidence="1 2">
    <name type="scientific">Epicoccum nigrum</name>
    <name type="common">Soil fungus</name>
    <name type="synonym">Epicoccum purpurascens</name>
    <dbReference type="NCBI Taxonomy" id="105696"/>
    <lineage>
        <taxon>Eukaryota</taxon>
        <taxon>Fungi</taxon>
        <taxon>Dikarya</taxon>
        <taxon>Ascomycota</taxon>
        <taxon>Pezizomycotina</taxon>
        <taxon>Dothideomycetes</taxon>
        <taxon>Pleosporomycetidae</taxon>
        <taxon>Pleosporales</taxon>
        <taxon>Pleosporineae</taxon>
        <taxon>Didymellaceae</taxon>
        <taxon>Epicoccum</taxon>
    </lineage>
</organism>
<keyword evidence="2" id="KW-1185">Reference proteome</keyword>
<evidence type="ECO:0000313" key="1">
    <source>
        <dbReference type="EMBL" id="OSS43992.1"/>
    </source>
</evidence>
<name>A0A1Y2LKE0_EPING</name>
<proteinExistence type="predicted"/>
<dbReference type="AlphaFoldDB" id="A0A1Y2LKE0"/>
<gene>
    <name evidence="1" type="ORF">B5807_11410</name>
</gene>
<dbReference type="InParanoid" id="A0A1Y2LKE0"/>
<sequence length="114" mass="12244">MHVPGEPIPSPRAAVLQMLASGNPWLALPAKRELRARAVRQSCSREAVRCRAELDTAFPFPFPFHSSNGSETAHSSVRPAWLTSHLAAANCCKHKSSTLLALGSAAPHAQPLEL</sequence>